<accession>A0A0L8AL79</accession>
<dbReference type="InterPro" id="IPR025316">
    <property type="entry name" value="DUF4221"/>
</dbReference>
<gene>
    <name evidence="1" type="ORF">OB69_07895</name>
</gene>
<organism evidence="1 2">
    <name type="scientific">Roseivirga seohaensis subsp. aquiponti</name>
    <dbReference type="NCBI Taxonomy" id="1566026"/>
    <lineage>
        <taxon>Bacteria</taxon>
        <taxon>Pseudomonadati</taxon>
        <taxon>Bacteroidota</taxon>
        <taxon>Cytophagia</taxon>
        <taxon>Cytophagales</taxon>
        <taxon>Roseivirgaceae</taxon>
        <taxon>Roseivirga</taxon>
    </lineage>
</organism>
<dbReference type="Proteomes" id="UP000036908">
    <property type="component" value="Unassembled WGS sequence"/>
</dbReference>
<dbReference type="RefSeq" id="WP_053223159.1">
    <property type="nucleotide sequence ID" value="NZ_JSVA01000008.1"/>
</dbReference>
<evidence type="ECO:0000313" key="2">
    <source>
        <dbReference type="Proteomes" id="UP000036908"/>
    </source>
</evidence>
<dbReference type="Pfam" id="PF13970">
    <property type="entry name" value="DUF4221"/>
    <property type="match status" value="1"/>
</dbReference>
<dbReference type="OrthoDB" id="180642at768503"/>
<dbReference type="AlphaFoldDB" id="A0A0L8AL79"/>
<proteinExistence type="predicted"/>
<dbReference type="EMBL" id="JSVA01000008">
    <property type="protein sequence ID" value="KOF03218.1"/>
    <property type="molecule type" value="Genomic_DNA"/>
</dbReference>
<keyword evidence="2" id="KW-1185">Reference proteome</keyword>
<evidence type="ECO:0000313" key="1">
    <source>
        <dbReference type="EMBL" id="KOF03218.1"/>
    </source>
</evidence>
<reference evidence="2" key="1">
    <citation type="submission" date="2014-11" db="EMBL/GenBank/DDBJ databases">
        <title>Genome sequencing of Roseivirga sp. D-25.</title>
        <authorList>
            <person name="Selvaratnam C."/>
            <person name="Thevarajoo S."/>
            <person name="Goh K.M."/>
            <person name="Eee R."/>
            <person name="Chan K.-G."/>
            <person name="Chong C.S."/>
        </authorList>
    </citation>
    <scope>NUCLEOTIDE SEQUENCE [LARGE SCALE GENOMIC DNA]</scope>
    <source>
        <strain evidence="2">D-25</strain>
    </source>
</reference>
<evidence type="ECO:0008006" key="3">
    <source>
        <dbReference type="Google" id="ProtNLM"/>
    </source>
</evidence>
<protein>
    <recommendedName>
        <fullName evidence="3">Lipoprotein</fullName>
    </recommendedName>
</protein>
<comment type="caution">
    <text evidence="1">The sequence shown here is derived from an EMBL/GenBank/DDBJ whole genome shotgun (WGS) entry which is preliminary data.</text>
</comment>
<dbReference type="PATRIC" id="fig|1566026.4.peg.3414"/>
<dbReference type="PROSITE" id="PS51257">
    <property type="entry name" value="PROKAR_LIPOPROTEIN"/>
    <property type="match status" value="1"/>
</dbReference>
<name>A0A0L8AL79_9BACT</name>
<sequence>MNPIKTYAYTLFIVISILLISSCDINSRLIKENEFSSETIEVQQSTIHIPVDSLGLIIYQVEPVIYEKGVDFFMYAYNRHLHSFDIYNLTKKEFDHRILLSREGPNEVNKVYSAYVKNPDSIYVMGAGRLYLLDNNGTVRKSHNTMFESLQNSTNGYFHSPNEADFKIDEKGENFMGFFIHNDTKASVRTTASLNNLILGKFNLKSPSISFYPVSYSEFIRKNQGDFTEIKPNFSFIGSKLYYGFPIESNIYEFDFLTEKTAVHGAKSQYSKNQAERYSLNPDYDYRNEGTWFNSVNKYPGKPYYYRTHWGSQEKLQLNGAPTNALTKLGYIIFFDSELKIIKEIEVDKNCYLESSFATNEGVFFWAKDGTDESLMKLCNYSIQ</sequence>